<dbReference type="Proteomes" id="UP000184390">
    <property type="component" value="Unassembled WGS sequence"/>
</dbReference>
<dbReference type="InterPro" id="IPR018060">
    <property type="entry name" value="HTH_AraC"/>
</dbReference>
<dbReference type="GO" id="GO:0003677">
    <property type="term" value="F:DNA binding"/>
    <property type="evidence" value="ECO:0007669"/>
    <property type="project" value="UniProtKB-KW"/>
</dbReference>
<name>A0ABY1HZ76_9ACTO</name>
<comment type="caution">
    <text evidence="5">The sequence shown here is derived from an EMBL/GenBank/DDBJ whole genome shotgun (WGS) entry which is preliminary data.</text>
</comment>
<dbReference type="PANTHER" id="PTHR46796:SF15">
    <property type="entry name" value="BLL1074 PROTEIN"/>
    <property type="match status" value="1"/>
</dbReference>
<evidence type="ECO:0000313" key="6">
    <source>
        <dbReference type="Proteomes" id="UP000184390"/>
    </source>
</evidence>
<proteinExistence type="predicted"/>
<evidence type="ECO:0000256" key="1">
    <source>
        <dbReference type="ARBA" id="ARBA00023015"/>
    </source>
</evidence>
<keyword evidence="1" id="KW-0805">Transcription regulation</keyword>
<evidence type="ECO:0000256" key="3">
    <source>
        <dbReference type="ARBA" id="ARBA00023163"/>
    </source>
</evidence>
<dbReference type="SUPFAM" id="SSF46689">
    <property type="entry name" value="Homeodomain-like"/>
    <property type="match status" value="1"/>
</dbReference>
<feature type="domain" description="HTH araC/xylS-type" evidence="4">
    <location>
        <begin position="125"/>
        <end position="222"/>
    </location>
</feature>
<protein>
    <submittedName>
        <fullName evidence="5">AraC-type DNA-binding protein</fullName>
    </submittedName>
</protein>
<keyword evidence="2 5" id="KW-0238">DNA-binding</keyword>
<dbReference type="Pfam" id="PF20240">
    <property type="entry name" value="DUF6597"/>
    <property type="match status" value="1"/>
</dbReference>
<dbReference type="InterPro" id="IPR046532">
    <property type="entry name" value="DUF6597"/>
</dbReference>
<evidence type="ECO:0000313" key="5">
    <source>
        <dbReference type="EMBL" id="SHI31700.1"/>
    </source>
</evidence>
<dbReference type="PANTHER" id="PTHR46796">
    <property type="entry name" value="HTH-TYPE TRANSCRIPTIONAL ACTIVATOR RHAS-RELATED"/>
    <property type="match status" value="1"/>
</dbReference>
<keyword evidence="6" id="KW-1185">Reference proteome</keyword>
<evidence type="ECO:0000259" key="4">
    <source>
        <dbReference type="PROSITE" id="PS01124"/>
    </source>
</evidence>
<dbReference type="PROSITE" id="PS01124">
    <property type="entry name" value="HTH_ARAC_FAMILY_2"/>
    <property type="match status" value="1"/>
</dbReference>
<organism evidence="5 6">
    <name type="scientific">Actinomyces denticolens</name>
    <dbReference type="NCBI Taxonomy" id="52767"/>
    <lineage>
        <taxon>Bacteria</taxon>
        <taxon>Bacillati</taxon>
        <taxon>Actinomycetota</taxon>
        <taxon>Actinomycetes</taxon>
        <taxon>Actinomycetales</taxon>
        <taxon>Actinomycetaceae</taxon>
        <taxon>Actinomyces</taxon>
    </lineage>
</organism>
<sequence>MLTETPLGPGAVVWRSRNGAPAKIPADGCVDLIADSGDVWICGPQTRWLRSSATGDQGMLGLRLSAGTALRLLPDCLPELRDQSISLDSVVSGPPNLRDLMLRAWESAAPHAELAPLRPALDAPEPWPLLVSRSADAGLRASEAAHHLGCSDRTLRRRMLSAFGYGYATLLRIRRAERARALISAGTDLARAAAEAGYADQAHMCRDFAPLVGASPARIAARHARNSTRSSSSA</sequence>
<reference evidence="5 6" key="1">
    <citation type="submission" date="2016-11" db="EMBL/GenBank/DDBJ databases">
        <authorList>
            <person name="Varghese N."/>
            <person name="Submissions S."/>
        </authorList>
    </citation>
    <scope>NUCLEOTIDE SEQUENCE [LARGE SCALE GENOMIC DNA]</scope>
    <source>
        <strain evidence="5 6">PA</strain>
    </source>
</reference>
<dbReference type="Gene3D" id="1.10.10.60">
    <property type="entry name" value="Homeodomain-like"/>
    <property type="match status" value="1"/>
</dbReference>
<keyword evidence="3" id="KW-0804">Transcription</keyword>
<dbReference type="Pfam" id="PF12833">
    <property type="entry name" value="HTH_18"/>
    <property type="match status" value="1"/>
</dbReference>
<dbReference type="EMBL" id="FQYL01000001">
    <property type="protein sequence ID" value="SHI31700.1"/>
    <property type="molecule type" value="Genomic_DNA"/>
</dbReference>
<dbReference type="InterPro" id="IPR050204">
    <property type="entry name" value="AraC_XylS_family_regulators"/>
</dbReference>
<dbReference type="SMART" id="SM00342">
    <property type="entry name" value="HTH_ARAC"/>
    <property type="match status" value="1"/>
</dbReference>
<dbReference type="RefSeq" id="WP_073451155.1">
    <property type="nucleotide sequence ID" value="NZ_BDIO01000003.1"/>
</dbReference>
<accession>A0ABY1HZ76</accession>
<gene>
    <name evidence="5" type="ORF">SAMN05216246_101208</name>
</gene>
<evidence type="ECO:0000256" key="2">
    <source>
        <dbReference type="ARBA" id="ARBA00023125"/>
    </source>
</evidence>
<dbReference type="InterPro" id="IPR009057">
    <property type="entry name" value="Homeodomain-like_sf"/>
</dbReference>